<dbReference type="Proteomes" id="UP000029736">
    <property type="component" value="Unassembled WGS sequence"/>
</dbReference>
<evidence type="ECO:0000259" key="3">
    <source>
        <dbReference type="Pfam" id="PF25792"/>
    </source>
</evidence>
<evidence type="ECO:0000259" key="2">
    <source>
        <dbReference type="Pfam" id="PF25791"/>
    </source>
</evidence>
<organism evidence="5 6">
    <name type="scientific">Phaeodactylibacter xiamenensis</name>
    <dbReference type="NCBI Taxonomy" id="1524460"/>
    <lineage>
        <taxon>Bacteria</taxon>
        <taxon>Pseudomonadati</taxon>
        <taxon>Bacteroidota</taxon>
        <taxon>Saprospiria</taxon>
        <taxon>Saprospirales</taxon>
        <taxon>Haliscomenobacteraceae</taxon>
        <taxon>Phaeodactylibacter</taxon>
    </lineage>
</organism>
<dbReference type="InterPro" id="IPR047679">
    <property type="entry name" value="BREX_BrxC"/>
</dbReference>
<evidence type="ECO:0000256" key="1">
    <source>
        <dbReference type="SAM" id="MobiDB-lite"/>
    </source>
</evidence>
<dbReference type="InterPro" id="IPR058038">
    <property type="entry name" value="BREX_BrxC_wHTH"/>
</dbReference>
<dbReference type="SUPFAM" id="SSF52540">
    <property type="entry name" value="P-loop containing nucleoside triphosphate hydrolases"/>
    <property type="match status" value="1"/>
</dbReference>
<dbReference type="STRING" id="1524460.IX84_11375"/>
<evidence type="ECO:0000259" key="4">
    <source>
        <dbReference type="Pfam" id="PF25796"/>
    </source>
</evidence>
<protein>
    <recommendedName>
        <fullName evidence="7">BREX system P-loop protein BrxC</fullName>
    </recommendedName>
</protein>
<dbReference type="InterPro" id="IPR058037">
    <property type="entry name" value="BREX_BrxC_helical"/>
</dbReference>
<dbReference type="AlphaFoldDB" id="A0A098SA86"/>
<sequence length="1186" mass="136790">MTHLKDIFKQDITRPIEGVIKADDDEHLLREVREYVFTDEVRKKLTQNFIDYYNDYAGINGVWISGFFGSGKSHLLKMLSLLLENRTLDGHQAADLLCEKVDDALLKAELQRAAGIPSKSILFNIDQKADIISKDQEDAVLSVFVKVFNEMQGYYPKLGYVAELERDLDSEGLYEDFKAAFQSADRKGRSWEQRRNRLKMAGDEFAQALAKVKGIAKEEAARYIDRYRDDYKVSIESFAMMVKDYIDQQEPGFRLNFFVDEVGQYIADNTKLMTNLQTIAESLATHCKGQAWIFVTSQEDIDAVVGAVSDQQSNDFSKIQARFACRVNLTSGNVDEVIQRRLLDKNEEGLSRLQPVYEAEQNNFKTLFHFSEGGTAYRGYESDTHFLRTYPFLPYQFSLFQECIRGLSVQNAFQGKHQSVGERSMLGVFQDVVKSMIANGMPVPQIASFDRMYDGIQGSLLGEIQSAVQKAEKNLVDDPFQVRVLKALFLVKFVKSFRPTLKHIAILLIEDFQVDLHQHEKRVQEALNRLEYETYIQRNGEEYEYLTNIEKDIENEIKHTPIDTTEVNEMLAQVLYKDVFRDTKIRYQDNQQDYSFARKLDGTLIGRDAELSLNIISPQHEHFGATDILKSHTMATRELLALLPADDRLLKDIRMYKQVDKYFRQNTSNQLKEEVHQILQRKKASNDQLYKSLIARAERMLGKATLILNGEELPAPPSSNARNRVTEGLQELISYAFPNLRMLKQGYTEQDLKNILQSQADDLFRHTDESLSEAERELLDHTLLSNRQGERLTISALLDKFSKAPYGWPEMGTLCLTARLMVRNKLELKENGELLDQQTAFQNMTNIRLRPQTIIEPLPEVDARSLKALKDLHRELFNEPNEGNDPKDAALAFQKRLRQEATALTQLLREQDRYPFLQVLQPYARQLDQLAATNYNKYFDQVEAIEDELIDFKEDTLDPIKSFMAGQQRKIFDDITLFLERGQANNQYIDQEELQALRMVAGESRPYAGQKMQLAKEQLDTCKRLLRDTLESEKNKARAVIQELREKLCQVDHFESLSESQQSELLRPFDLAMGEIDRSTHIANLRDFVRQFEEHQYAQCLSRLYQMSAPAPEPQVNPQTAAAKTGEAAPSATRPVQPPRKFIRAAHIKVHFPQPYLRKPEDVEAYLEQLRAAYLEQLEKDRDIML</sequence>
<dbReference type="EMBL" id="JPOS01000026">
    <property type="protein sequence ID" value="KGE87997.1"/>
    <property type="molecule type" value="Genomic_DNA"/>
</dbReference>
<dbReference type="Pfam" id="PF25792">
    <property type="entry name" value="BREX_BrxC_helical"/>
    <property type="match status" value="1"/>
</dbReference>
<name>A0A098SA86_9BACT</name>
<evidence type="ECO:0000313" key="6">
    <source>
        <dbReference type="Proteomes" id="UP000029736"/>
    </source>
</evidence>
<comment type="caution">
    <text evidence="5">The sequence shown here is derived from an EMBL/GenBank/DDBJ whole genome shotgun (WGS) entry which is preliminary data.</text>
</comment>
<gene>
    <name evidence="5" type="ORF">IX84_11375</name>
</gene>
<accession>A0A098SA86</accession>
<evidence type="ECO:0008006" key="7">
    <source>
        <dbReference type="Google" id="ProtNLM"/>
    </source>
</evidence>
<evidence type="ECO:0000313" key="5">
    <source>
        <dbReference type="EMBL" id="KGE87997.1"/>
    </source>
</evidence>
<dbReference type="RefSeq" id="WP_044220103.1">
    <property type="nucleotide sequence ID" value="NZ_JBKAGJ010000045.1"/>
</dbReference>
<dbReference type="Pfam" id="PF25796">
    <property type="entry name" value="BREX_BrxC_4th"/>
    <property type="match status" value="1"/>
</dbReference>
<feature type="region of interest" description="Disordered" evidence="1">
    <location>
        <begin position="1111"/>
        <end position="1136"/>
    </location>
</feature>
<feature type="domain" description="Probable ATP-binding protein BrxC 4th six-stranded beta-sheet" evidence="4">
    <location>
        <begin position="560"/>
        <end position="732"/>
    </location>
</feature>
<feature type="domain" description="Probable ATP-binding protein BrxC winged helix-turn-helix" evidence="2">
    <location>
        <begin position="748"/>
        <end position="839"/>
    </location>
</feature>
<feature type="domain" description="Probable ATP-binding protein BrxC alpha-helical" evidence="3">
    <location>
        <begin position="866"/>
        <end position="986"/>
    </location>
</feature>
<dbReference type="InterPro" id="IPR058036">
    <property type="entry name" value="BREX_BrxC_4th"/>
</dbReference>
<proteinExistence type="predicted"/>
<dbReference type="InterPro" id="IPR027417">
    <property type="entry name" value="P-loop_NTPase"/>
</dbReference>
<reference evidence="5 6" key="1">
    <citation type="journal article" date="2014" name="Int. J. Syst. Evol. Microbiol.">
        <title>Phaeodactylibacter xiamenensis gen. nov., sp. nov., a member of the family Saprospiraceae isolated from the marine alga Phaeodactylum tricornutum.</title>
        <authorList>
            <person name="Chen Z.Jr."/>
            <person name="Lei X."/>
            <person name="Lai Q."/>
            <person name="Li Y."/>
            <person name="Zhang B."/>
            <person name="Zhang J."/>
            <person name="Zhang H."/>
            <person name="Yang L."/>
            <person name="Zheng W."/>
            <person name="Tian Y."/>
            <person name="Yu Z."/>
            <person name="Xu H.Jr."/>
            <person name="Zheng T."/>
        </authorList>
    </citation>
    <scope>NUCLEOTIDE SEQUENCE [LARGE SCALE GENOMIC DNA]</scope>
    <source>
        <strain evidence="5 6">KD52</strain>
    </source>
</reference>
<dbReference type="Pfam" id="PF25791">
    <property type="entry name" value="WHD_BREX_BrxC"/>
    <property type="match status" value="1"/>
</dbReference>
<dbReference type="NCBIfam" id="NF033441">
    <property type="entry name" value="BREX_BrxC"/>
    <property type="match status" value="1"/>
</dbReference>
<dbReference type="OrthoDB" id="3201900at2"/>
<keyword evidence="6" id="KW-1185">Reference proteome</keyword>